<dbReference type="PATRIC" id="fig|1618431.3.peg.178"/>
<keyword evidence="4 6" id="KW-0808">Transferase</keyword>
<comment type="subcellular location">
    <subcellularLocation>
        <location evidence="6">Cytoplasm</location>
    </subcellularLocation>
</comment>
<reference evidence="7 8" key="1">
    <citation type="journal article" date="2015" name="Nature">
        <title>rRNA introns, odd ribosomes, and small enigmatic genomes across a large radiation of phyla.</title>
        <authorList>
            <person name="Brown C.T."/>
            <person name="Hug L.A."/>
            <person name="Thomas B.C."/>
            <person name="Sharon I."/>
            <person name="Castelle C.J."/>
            <person name="Singh A."/>
            <person name="Wilkins M.J."/>
            <person name="Williams K.H."/>
            <person name="Banfield J.F."/>
        </authorList>
    </citation>
    <scope>NUCLEOTIDE SEQUENCE [LARGE SCALE GENOMIC DNA]</scope>
</reference>
<evidence type="ECO:0000313" key="7">
    <source>
        <dbReference type="EMBL" id="KKR42725.1"/>
    </source>
</evidence>
<keyword evidence="2 6" id="KW-0698">rRNA processing</keyword>
<proteinExistence type="inferred from homology"/>
<dbReference type="PANTHER" id="PTHR11265:SF0">
    <property type="entry name" value="12S RRNA N4-METHYLCYTIDINE METHYLTRANSFERASE"/>
    <property type="match status" value="1"/>
</dbReference>
<evidence type="ECO:0000256" key="5">
    <source>
        <dbReference type="ARBA" id="ARBA00022691"/>
    </source>
</evidence>
<dbReference type="Proteomes" id="UP000034881">
    <property type="component" value="Unassembled WGS sequence"/>
</dbReference>
<comment type="function">
    <text evidence="6">Specifically methylates the N4 position of cytidine in position 1402 (C1402) of 16S rRNA.</text>
</comment>
<name>A0A0G0T6G5_9BACT</name>
<feature type="binding site" evidence="6">
    <location>
        <position position="50"/>
    </location>
    <ligand>
        <name>S-adenosyl-L-methionine</name>
        <dbReference type="ChEBI" id="CHEBI:59789"/>
    </ligand>
</feature>
<dbReference type="InterPro" id="IPR002903">
    <property type="entry name" value="RsmH"/>
</dbReference>
<dbReference type="Pfam" id="PF01795">
    <property type="entry name" value="Methyltransf_5"/>
    <property type="match status" value="1"/>
</dbReference>
<dbReference type="GO" id="GO:0005737">
    <property type="term" value="C:cytoplasm"/>
    <property type="evidence" value="ECO:0007669"/>
    <property type="project" value="UniProtKB-SubCell"/>
</dbReference>
<dbReference type="PANTHER" id="PTHR11265">
    <property type="entry name" value="S-ADENOSYL-METHYLTRANSFERASE MRAW"/>
    <property type="match status" value="1"/>
</dbReference>
<comment type="catalytic activity">
    <reaction evidence="6">
        <text>cytidine(1402) in 16S rRNA + S-adenosyl-L-methionine = N(4)-methylcytidine(1402) in 16S rRNA + S-adenosyl-L-homocysteine + H(+)</text>
        <dbReference type="Rhea" id="RHEA:42928"/>
        <dbReference type="Rhea" id="RHEA-COMP:10286"/>
        <dbReference type="Rhea" id="RHEA-COMP:10287"/>
        <dbReference type="ChEBI" id="CHEBI:15378"/>
        <dbReference type="ChEBI" id="CHEBI:57856"/>
        <dbReference type="ChEBI" id="CHEBI:59789"/>
        <dbReference type="ChEBI" id="CHEBI:74506"/>
        <dbReference type="ChEBI" id="CHEBI:82748"/>
        <dbReference type="EC" id="2.1.1.199"/>
    </reaction>
</comment>
<dbReference type="EMBL" id="LBYB01000001">
    <property type="protein sequence ID" value="KKR42725.1"/>
    <property type="molecule type" value="Genomic_DNA"/>
</dbReference>
<evidence type="ECO:0000256" key="2">
    <source>
        <dbReference type="ARBA" id="ARBA00022552"/>
    </source>
</evidence>
<dbReference type="NCBIfam" id="TIGR00006">
    <property type="entry name" value="16S rRNA (cytosine(1402)-N(4))-methyltransferase RsmH"/>
    <property type="match status" value="1"/>
</dbReference>
<feature type="binding site" evidence="6">
    <location>
        <position position="118"/>
    </location>
    <ligand>
        <name>S-adenosyl-L-methionine</name>
        <dbReference type="ChEBI" id="CHEBI:59789"/>
    </ligand>
</feature>
<organism evidence="7 8">
    <name type="scientific">Candidatus Daviesbacteria bacterium GW2011_GWC2_40_12</name>
    <dbReference type="NCBI Taxonomy" id="1618431"/>
    <lineage>
        <taxon>Bacteria</taxon>
        <taxon>Candidatus Daviesiibacteriota</taxon>
    </lineage>
</organism>
<evidence type="ECO:0000256" key="1">
    <source>
        <dbReference type="ARBA" id="ARBA00010396"/>
    </source>
</evidence>
<feature type="binding site" evidence="6">
    <location>
        <begin position="33"/>
        <end position="35"/>
    </location>
    <ligand>
        <name>S-adenosyl-L-methionine</name>
        <dbReference type="ChEBI" id="CHEBI:59789"/>
    </ligand>
</feature>
<dbReference type="Gene3D" id="3.40.50.150">
    <property type="entry name" value="Vaccinia Virus protein VP39"/>
    <property type="match status" value="1"/>
</dbReference>
<keyword evidence="6" id="KW-0963">Cytoplasm</keyword>
<dbReference type="HAMAP" id="MF_01007">
    <property type="entry name" value="16SrRNA_methyltr_H"/>
    <property type="match status" value="1"/>
</dbReference>
<feature type="binding site" evidence="6">
    <location>
        <position position="81"/>
    </location>
    <ligand>
        <name>S-adenosyl-L-methionine</name>
        <dbReference type="ChEBI" id="CHEBI:59789"/>
    </ligand>
</feature>
<dbReference type="Gene3D" id="1.10.150.170">
    <property type="entry name" value="Putative methyltransferase TM0872, insert domain"/>
    <property type="match status" value="1"/>
</dbReference>
<gene>
    <name evidence="6" type="primary">rsmH</name>
    <name evidence="7" type="ORF">UT77_C0001G0176</name>
</gene>
<dbReference type="SUPFAM" id="SSF81799">
    <property type="entry name" value="Putative methyltransferase TM0872, insert domain"/>
    <property type="match status" value="1"/>
</dbReference>
<sequence length="304" mass="34303">MVGYHRSVLLEEAIKALHVKKGEWYLDCTLGDGGHTLEILKQGGKVIGMDVDPQALKRAKERLCDLGYFEDQGLRLVQGNFRDLENIISQTESGDQKFASVKSNLAGAIFDLGVSSLQLESPERGFSFGMMGPLDMRMDPTLAVRALDLLNSLSRKELYEIFNQLGEEKYSWRLANALVLAREVKPFTNTLELSKAVEKVVGGKREKIHPATRVFQALRMTVNDELGALKEGLDKVRNEIKKDGYIVVISFHSLEDRIVKNTFREWQFAGFGEVLTKKPIVPTEKEVVDNPRSRSAKMRVFKRS</sequence>
<dbReference type="SUPFAM" id="SSF53335">
    <property type="entry name" value="S-adenosyl-L-methionine-dependent methyltransferases"/>
    <property type="match status" value="1"/>
</dbReference>
<evidence type="ECO:0000256" key="4">
    <source>
        <dbReference type="ARBA" id="ARBA00022679"/>
    </source>
</evidence>
<dbReference type="InterPro" id="IPR023397">
    <property type="entry name" value="SAM-dep_MeTrfase_MraW_recog"/>
</dbReference>
<evidence type="ECO:0000313" key="8">
    <source>
        <dbReference type="Proteomes" id="UP000034881"/>
    </source>
</evidence>
<comment type="similarity">
    <text evidence="1 6">Belongs to the methyltransferase superfamily. RsmH family.</text>
</comment>
<accession>A0A0G0T6G5</accession>
<dbReference type="InterPro" id="IPR029063">
    <property type="entry name" value="SAM-dependent_MTases_sf"/>
</dbReference>
<evidence type="ECO:0000256" key="3">
    <source>
        <dbReference type="ARBA" id="ARBA00022603"/>
    </source>
</evidence>
<evidence type="ECO:0000256" key="6">
    <source>
        <dbReference type="HAMAP-Rule" id="MF_01007"/>
    </source>
</evidence>
<dbReference type="GO" id="GO:0071424">
    <property type="term" value="F:rRNA (cytosine-N4-)-methyltransferase activity"/>
    <property type="evidence" value="ECO:0007669"/>
    <property type="project" value="UniProtKB-UniRule"/>
</dbReference>
<feature type="binding site" evidence="6">
    <location>
        <position position="111"/>
    </location>
    <ligand>
        <name>S-adenosyl-L-methionine</name>
        <dbReference type="ChEBI" id="CHEBI:59789"/>
    </ligand>
</feature>
<keyword evidence="3 6" id="KW-0489">Methyltransferase</keyword>
<dbReference type="PIRSF" id="PIRSF004486">
    <property type="entry name" value="MraW"/>
    <property type="match status" value="1"/>
</dbReference>
<dbReference type="EC" id="2.1.1.199" evidence="6"/>
<dbReference type="CDD" id="cd02440">
    <property type="entry name" value="AdoMet_MTases"/>
    <property type="match status" value="1"/>
</dbReference>
<dbReference type="GO" id="GO:0070475">
    <property type="term" value="P:rRNA base methylation"/>
    <property type="evidence" value="ECO:0007669"/>
    <property type="project" value="UniProtKB-UniRule"/>
</dbReference>
<dbReference type="AlphaFoldDB" id="A0A0G0T6G5"/>
<comment type="caution">
    <text evidence="7">The sequence shown here is derived from an EMBL/GenBank/DDBJ whole genome shotgun (WGS) entry which is preliminary data.</text>
</comment>
<protein>
    <recommendedName>
        <fullName evidence="6">Ribosomal RNA small subunit methyltransferase H</fullName>
        <ecNumber evidence="6">2.1.1.199</ecNumber>
    </recommendedName>
    <alternativeName>
        <fullName evidence="6">16S rRNA m(4)C1402 methyltransferase</fullName>
    </alternativeName>
    <alternativeName>
        <fullName evidence="6">rRNA (cytosine-N(4)-)-methyltransferase RsmH</fullName>
    </alternativeName>
</protein>
<keyword evidence="5 6" id="KW-0949">S-adenosyl-L-methionine</keyword>